<dbReference type="InterPro" id="IPR036705">
    <property type="entry name" value="Ribosyl_crysJ1_sf"/>
</dbReference>
<dbReference type="SUPFAM" id="SSF101478">
    <property type="entry name" value="ADP-ribosylglycohydrolase"/>
    <property type="match status" value="1"/>
</dbReference>
<evidence type="ECO:0000313" key="2">
    <source>
        <dbReference type="Proteomes" id="UP001164693"/>
    </source>
</evidence>
<dbReference type="Pfam" id="PF03747">
    <property type="entry name" value="ADP_ribosyl_GH"/>
    <property type="match status" value="1"/>
</dbReference>
<keyword evidence="2" id="KW-1185">Reference proteome</keyword>
<name>A0ABY7K4I9_9ACTN</name>
<dbReference type="Proteomes" id="UP001164693">
    <property type="component" value="Chromosome"/>
</dbReference>
<proteinExistence type="predicted"/>
<dbReference type="EMBL" id="CP097463">
    <property type="protein sequence ID" value="WAX58244.1"/>
    <property type="molecule type" value="Genomic_DNA"/>
</dbReference>
<gene>
    <name evidence="1" type="ORF">M6B22_05630</name>
</gene>
<sequence>MPARQAGGEDPARRIRAIAEATGNWPVRGYFTEVGLPAGIAEQWPWNRRSRPTSLVENIAGMPEDDDLNFAMLALALLERHGTALRTEDVAQAWLTELPAGRVFTAERAAYRNLLDGVEPERAALVRNPFREWIGALIRADVHGWAHPGDPAAAARSVYPDAWLSHRRNGLYGALWAAATSASAVVADNVDAVLEAGLSVIPADCALAAAVRRGQALGRSGRPLDDALDDLHAAYGGLHWVHAVNNAALIAYALSASGGQFVEAVGIAVMGGWDTDSAGATTGAICGALAGASALPQQFVGPLENRIASTLPGFDGIAIDELARRTAALADRLRDTR</sequence>
<protein>
    <submittedName>
        <fullName evidence="1">ADP-ribosylglycohydrolase family protein</fullName>
    </submittedName>
</protein>
<dbReference type="Gene3D" id="1.10.4080.10">
    <property type="entry name" value="ADP-ribosylation/Crystallin J1"/>
    <property type="match status" value="1"/>
</dbReference>
<accession>A0ABY7K4I9</accession>
<evidence type="ECO:0000313" key="1">
    <source>
        <dbReference type="EMBL" id="WAX58244.1"/>
    </source>
</evidence>
<dbReference type="InterPro" id="IPR005502">
    <property type="entry name" value="Ribosyl_crysJ1"/>
</dbReference>
<reference evidence="1" key="1">
    <citation type="submission" date="2022-05" db="EMBL/GenBank/DDBJ databases">
        <title>Jatrophihabitans sp. SB3-54 whole genome sequence.</title>
        <authorList>
            <person name="Suh M.K."/>
            <person name="Eom M.K."/>
            <person name="Kim J.S."/>
            <person name="Kim H.S."/>
            <person name="Do H.E."/>
            <person name="Shin Y.K."/>
            <person name="Lee J.-S."/>
        </authorList>
    </citation>
    <scope>NUCLEOTIDE SEQUENCE</scope>
    <source>
        <strain evidence="1">SB3-54</strain>
    </source>
</reference>
<organism evidence="1 2">
    <name type="scientific">Jatrophihabitans cynanchi</name>
    <dbReference type="NCBI Taxonomy" id="2944128"/>
    <lineage>
        <taxon>Bacteria</taxon>
        <taxon>Bacillati</taxon>
        <taxon>Actinomycetota</taxon>
        <taxon>Actinomycetes</taxon>
        <taxon>Jatrophihabitantales</taxon>
        <taxon>Jatrophihabitantaceae</taxon>
        <taxon>Jatrophihabitans</taxon>
    </lineage>
</organism>